<sequence>MSSGAAFFDVATVLREVKMIRAEGLVRIRDLSLPLLRRAAAMRSAAVTDAWPVEVENLLRTAVSRLGGETCRKRPHSRSGWPRDA</sequence>
<evidence type="ECO:0000313" key="1">
    <source>
        <dbReference type="EMBL" id="BFO19308.1"/>
    </source>
</evidence>
<gene>
    <name evidence="1" type="ORF">SHKM778_56960</name>
</gene>
<reference evidence="1" key="1">
    <citation type="submission" date="2024-06" db="EMBL/GenBank/DDBJ databases">
        <authorList>
            <consortium name="consrtm"/>
            <person name="Uemura M."/>
            <person name="Terahara T."/>
        </authorList>
    </citation>
    <scope>NUCLEOTIDE SEQUENCE</scope>
    <source>
        <strain evidence="1">KM77-8</strain>
    </source>
</reference>
<name>A0AAT9HPC7_9ACTN</name>
<dbReference type="AlphaFoldDB" id="A0AAT9HPC7"/>
<accession>A0AAT9HPC7</accession>
<proteinExistence type="predicted"/>
<reference evidence="1" key="2">
    <citation type="submission" date="2024-07" db="EMBL/GenBank/DDBJ databases">
        <title>Streptomyces haneummycinica sp. nov., a new antibiotic-producing actinobacterium isolated from marine sediment.</title>
        <authorList>
            <person name="Uemura M."/>
            <person name="Hamada M."/>
            <person name="Hirano S."/>
            <person name="Kobayashi K."/>
            <person name="Ohshiro T."/>
            <person name="Kobayashi T."/>
            <person name="Terahara T."/>
        </authorList>
    </citation>
    <scope>NUCLEOTIDE SEQUENCE</scope>
    <source>
        <strain evidence="1">KM77-8</strain>
    </source>
</reference>
<organism evidence="1">
    <name type="scientific">Streptomyces haneummycinicus</name>
    <dbReference type="NCBI Taxonomy" id="3074435"/>
    <lineage>
        <taxon>Bacteria</taxon>
        <taxon>Bacillati</taxon>
        <taxon>Actinomycetota</taxon>
        <taxon>Actinomycetes</taxon>
        <taxon>Kitasatosporales</taxon>
        <taxon>Streptomycetaceae</taxon>
        <taxon>Streptomyces</taxon>
    </lineage>
</organism>
<protein>
    <submittedName>
        <fullName evidence="1">Uncharacterized protein</fullName>
    </submittedName>
</protein>
<dbReference type="EMBL" id="AP035768">
    <property type="protein sequence ID" value="BFO19308.1"/>
    <property type="molecule type" value="Genomic_DNA"/>
</dbReference>